<name>A0AAD6D276_9EURO</name>
<dbReference type="SUPFAM" id="SSF53474">
    <property type="entry name" value="alpha/beta-Hydrolases"/>
    <property type="match status" value="1"/>
</dbReference>
<dbReference type="InterPro" id="IPR052897">
    <property type="entry name" value="Sec-Metab_Biosynth_Hydrolase"/>
</dbReference>
<feature type="domain" description="AB hydrolase-1" evidence="1">
    <location>
        <begin position="9"/>
        <end position="244"/>
    </location>
</feature>
<comment type="caution">
    <text evidence="2">The sequence shown here is derived from an EMBL/GenBank/DDBJ whole genome shotgun (WGS) entry which is preliminary data.</text>
</comment>
<dbReference type="EMBL" id="JAQIZZ010000003">
    <property type="protein sequence ID" value="KAJ5547089.1"/>
    <property type="molecule type" value="Genomic_DNA"/>
</dbReference>
<sequence length="254" mass="27197">MANQTPIAVLIVHGAYFLPSAWEDFCHGLTQAGFIVRCPRLPTCGDTRPPTALLEQDVMAVRAAAQELINSGHKLIVLAHSYGGIVASEAITQDFYASHSGKGVAYLIYLTAWLVQPGSSLSDVITKYGFQCKVDIGINEDGTVAAKNAPESFYNDIDIGKAKELASSNVTHNWLATSSSINGAPWKDLPTTYVYCAQDLAIMLPLQESMVQDALSASGTSRVATETIEAGHCPFLSKPEEMIQVVHRAAAVIG</sequence>
<dbReference type="GO" id="GO:0072330">
    <property type="term" value="P:monocarboxylic acid biosynthetic process"/>
    <property type="evidence" value="ECO:0007669"/>
    <property type="project" value="UniProtKB-ARBA"/>
</dbReference>
<dbReference type="InterPro" id="IPR029058">
    <property type="entry name" value="AB_hydrolase_fold"/>
</dbReference>
<dbReference type="Pfam" id="PF12697">
    <property type="entry name" value="Abhydrolase_6"/>
    <property type="match status" value="1"/>
</dbReference>
<keyword evidence="3" id="KW-1185">Reference proteome</keyword>
<gene>
    <name evidence="2" type="ORF">N7494_004674</name>
</gene>
<dbReference type="PANTHER" id="PTHR37017">
    <property type="entry name" value="AB HYDROLASE-1 DOMAIN-CONTAINING PROTEIN-RELATED"/>
    <property type="match status" value="1"/>
</dbReference>
<dbReference type="GO" id="GO:0017000">
    <property type="term" value="P:antibiotic biosynthetic process"/>
    <property type="evidence" value="ECO:0007669"/>
    <property type="project" value="UniProtKB-ARBA"/>
</dbReference>
<dbReference type="Proteomes" id="UP001220324">
    <property type="component" value="Unassembled WGS sequence"/>
</dbReference>
<organism evidence="2 3">
    <name type="scientific">Penicillium frequentans</name>
    <dbReference type="NCBI Taxonomy" id="3151616"/>
    <lineage>
        <taxon>Eukaryota</taxon>
        <taxon>Fungi</taxon>
        <taxon>Dikarya</taxon>
        <taxon>Ascomycota</taxon>
        <taxon>Pezizomycotina</taxon>
        <taxon>Eurotiomycetes</taxon>
        <taxon>Eurotiomycetidae</taxon>
        <taxon>Eurotiales</taxon>
        <taxon>Aspergillaceae</taxon>
        <taxon>Penicillium</taxon>
    </lineage>
</organism>
<dbReference type="InterPro" id="IPR000073">
    <property type="entry name" value="AB_hydrolase_1"/>
</dbReference>
<evidence type="ECO:0000313" key="3">
    <source>
        <dbReference type="Proteomes" id="UP001220324"/>
    </source>
</evidence>
<dbReference type="AlphaFoldDB" id="A0AAD6D276"/>
<dbReference type="PANTHER" id="PTHR37017:SF11">
    <property type="entry name" value="ESTERASE_LIPASE_THIOESTERASE DOMAIN-CONTAINING PROTEIN"/>
    <property type="match status" value="1"/>
</dbReference>
<evidence type="ECO:0000313" key="2">
    <source>
        <dbReference type="EMBL" id="KAJ5547089.1"/>
    </source>
</evidence>
<protein>
    <recommendedName>
        <fullName evidence="1">AB hydrolase-1 domain-containing protein</fullName>
    </recommendedName>
</protein>
<accession>A0AAD6D276</accession>
<reference evidence="2 3" key="1">
    <citation type="journal article" date="2023" name="IMA Fungus">
        <title>Comparative genomic study of the Penicillium genus elucidates a diverse pangenome and 15 lateral gene transfer events.</title>
        <authorList>
            <person name="Petersen C."/>
            <person name="Sorensen T."/>
            <person name="Nielsen M.R."/>
            <person name="Sondergaard T.E."/>
            <person name="Sorensen J.L."/>
            <person name="Fitzpatrick D.A."/>
            <person name="Frisvad J.C."/>
            <person name="Nielsen K.L."/>
        </authorList>
    </citation>
    <scope>NUCLEOTIDE SEQUENCE [LARGE SCALE GENOMIC DNA]</scope>
    <source>
        <strain evidence="2 3">IBT 35679</strain>
    </source>
</reference>
<evidence type="ECO:0000259" key="1">
    <source>
        <dbReference type="Pfam" id="PF12697"/>
    </source>
</evidence>
<proteinExistence type="predicted"/>
<dbReference type="Gene3D" id="3.40.50.1820">
    <property type="entry name" value="alpha/beta hydrolase"/>
    <property type="match status" value="1"/>
</dbReference>